<organism evidence="2 3">
    <name type="scientific">Lysinibacter cavernae</name>
    <dbReference type="NCBI Taxonomy" id="1640652"/>
    <lineage>
        <taxon>Bacteria</taxon>
        <taxon>Bacillati</taxon>
        <taxon>Actinomycetota</taxon>
        <taxon>Actinomycetes</taxon>
        <taxon>Micrococcales</taxon>
        <taxon>Microbacteriaceae</taxon>
        <taxon>Lysinibacter</taxon>
    </lineage>
</organism>
<sequence>MNNSQPVSFSRITARPHTTLPRLDTLSEAERCAARLDGVLFERGTHYEYSLPPLSAPQRAAALGIGPCRIIAGWNAAWVYGAARVRQPTIWVYERPALSYAALTRYDGRQLRRLRARLASSDVHTVGTERVTTPTRTAFDLIRTEPLWTIQHQTACRLLLLEHPAEGRLALRERLLSSHPEDSGAMGRLDSLGTATGDQPPFTR</sequence>
<evidence type="ECO:0000256" key="1">
    <source>
        <dbReference type="SAM" id="MobiDB-lite"/>
    </source>
</evidence>
<dbReference type="RefSeq" id="WP_167147624.1">
    <property type="nucleotide sequence ID" value="NZ_JAAMOX010000001.1"/>
</dbReference>
<comment type="caution">
    <text evidence="2">The sequence shown here is derived from an EMBL/GenBank/DDBJ whole genome shotgun (WGS) entry which is preliminary data.</text>
</comment>
<evidence type="ECO:0000313" key="2">
    <source>
        <dbReference type="EMBL" id="NIH52696.1"/>
    </source>
</evidence>
<evidence type="ECO:0008006" key="4">
    <source>
        <dbReference type="Google" id="ProtNLM"/>
    </source>
</evidence>
<gene>
    <name evidence="2" type="ORF">FHX76_000564</name>
</gene>
<keyword evidence="3" id="KW-1185">Reference proteome</keyword>
<feature type="region of interest" description="Disordered" evidence="1">
    <location>
        <begin position="180"/>
        <end position="204"/>
    </location>
</feature>
<accession>A0A7X5QZ85</accession>
<dbReference type="AlphaFoldDB" id="A0A7X5QZ85"/>
<reference evidence="2 3" key="1">
    <citation type="submission" date="2020-02" db="EMBL/GenBank/DDBJ databases">
        <title>Sequencing the genomes of 1000 actinobacteria strains.</title>
        <authorList>
            <person name="Klenk H.-P."/>
        </authorList>
    </citation>
    <scope>NUCLEOTIDE SEQUENCE [LARGE SCALE GENOMIC DNA]</scope>
    <source>
        <strain evidence="2 3">DSM 27960</strain>
    </source>
</reference>
<name>A0A7X5QZ85_9MICO</name>
<evidence type="ECO:0000313" key="3">
    <source>
        <dbReference type="Proteomes" id="UP000541033"/>
    </source>
</evidence>
<dbReference type="EMBL" id="JAAMOX010000001">
    <property type="protein sequence ID" value="NIH52696.1"/>
    <property type="molecule type" value="Genomic_DNA"/>
</dbReference>
<proteinExistence type="predicted"/>
<protein>
    <recommendedName>
        <fullName evidence="4">AbiEi antitoxin C-terminal domain-containing protein</fullName>
    </recommendedName>
</protein>
<dbReference type="Proteomes" id="UP000541033">
    <property type="component" value="Unassembled WGS sequence"/>
</dbReference>